<reference evidence="1" key="1">
    <citation type="submission" date="2016-04" db="EMBL/GenBank/DDBJ databases">
        <authorList>
            <person name="Evans L.H."/>
            <person name="Alamgir A."/>
            <person name="Owens N."/>
            <person name="Weber N.D."/>
            <person name="Virtaneva K."/>
            <person name="Barbian K."/>
            <person name="Babar A."/>
            <person name="Rosenke K."/>
        </authorList>
    </citation>
    <scope>NUCLEOTIDE SEQUENCE</scope>
    <source>
        <strain evidence="1">86-2</strain>
    </source>
</reference>
<protein>
    <submittedName>
        <fullName evidence="1">Uncharacterized protein</fullName>
    </submittedName>
</protein>
<dbReference type="EMBL" id="FLUL01000001">
    <property type="protein sequence ID" value="SBW07305.1"/>
    <property type="molecule type" value="Genomic_DNA"/>
</dbReference>
<proteinExistence type="predicted"/>
<sequence>MITIHELREIKKDKIKVRVNIFFIFVIYKAIRYKFKKFSKGIK</sequence>
<accession>A0A212K714</accession>
<name>A0A212K714_9BACT</name>
<organism evidence="1">
    <name type="scientific">uncultured Dysgonomonas sp</name>
    <dbReference type="NCBI Taxonomy" id="206096"/>
    <lineage>
        <taxon>Bacteria</taxon>
        <taxon>Pseudomonadati</taxon>
        <taxon>Bacteroidota</taxon>
        <taxon>Bacteroidia</taxon>
        <taxon>Bacteroidales</taxon>
        <taxon>Dysgonomonadaceae</taxon>
        <taxon>Dysgonomonas</taxon>
        <taxon>environmental samples</taxon>
    </lineage>
</organism>
<dbReference type="AlphaFoldDB" id="A0A212K714"/>
<evidence type="ECO:0000313" key="1">
    <source>
        <dbReference type="EMBL" id="SBW07305.1"/>
    </source>
</evidence>
<gene>
    <name evidence="1" type="ORF">KL86DYS2_13140</name>
</gene>